<dbReference type="Pfam" id="PF00612">
    <property type="entry name" value="IQ"/>
    <property type="match status" value="1"/>
</dbReference>
<evidence type="ECO:0000256" key="4">
    <source>
        <dbReference type="ARBA" id="ARBA00023242"/>
    </source>
</evidence>
<feature type="compositionally biased region" description="Basic and acidic residues" evidence="5">
    <location>
        <begin position="149"/>
        <end position="162"/>
    </location>
</feature>
<feature type="compositionally biased region" description="Low complexity" evidence="5">
    <location>
        <begin position="306"/>
        <end position="315"/>
    </location>
</feature>
<feature type="compositionally biased region" description="Polar residues" evidence="5">
    <location>
        <begin position="487"/>
        <end position="499"/>
    </location>
</feature>
<feature type="compositionally biased region" description="Basic and acidic residues" evidence="5">
    <location>
        <begin position="500"/>
        <end position="513"/>
    </location>
</feature>
<evidence type="ECO:0000256" key="2">
    <source>
        <dbReference type="ARBA" id="ARBA00004496"/>
    </source>
</evidence>
<dbReference type="EMBL" id="JAVDPF010000010">
    <property type="protein sequence ID" value="KAL1879498.1"/>
    <property type="molecule type" value="Genomic_DNA"/>
</dbReference>
<evidence type="ECO:0000256" key="3">
    <source>
        <dbReference type="ARBA" id="ARBA00022490"/>
    </source>
</evidence>
<feature type="region of interest" description="Disordered" evidence="5">
    <location>
        <begin position="292"/>
        <end position="324"/>
    </location>
</feature>
<dbReference type="InterPro" id="IPR000048">
    <property type="entry name" value="IQ_motif_EF-hand-BS"/>
</dbReference>
<feature type="region of interest" description="Disordered" evidence="5">
    <location>
        <begin position="476"/>
        <end position="536"/>
    </location>
</feature>
<feature type="compositionally biased region" description="Basic and acidic residues" evidence="5">
    <location>
        <begin position="476"/>
        <end position="486"/>
    </location>
</feature>
<evidence type="ECO:0000313" key="6">
    <source>
        <dbReference type="EMBL" id="KAL1879498.1"/>
    </source>
</evidence>
<feature type="compositionally biased region" description="Polar residues" evidence="5">
    <location>
        <begin position="17"/>
        <end position="34"/>
    </location>
</feature>
<sequence length="536" mass="59894">MAGLGVSPQTVADEHTGTTNDVRSPPAQNEAENSQTDKPEGPGMTEAEREKAARIIQRNYRGYKTRRELKGFGLDASTRWLEAVKEAQWRQSTRPQLPQAEEQEPSSPGEKSPAVQAHETWKRVGSIARRAGGDDNVRDEVAACEASEDGQHGEGQAHDRRSSTAVSGIDSEKTAKMMDLQYFLEMVDTKHRYGSNLRSYHNYWKNSPSKENFFYWLDYGDGKNVDLPRCPRDRLEREQVRYLSREERMNYLVQVDESGRFRWAKNGERVTTNSDRFKDSINGVVPVEDKVPRFRGNSAEGNVIADSSSSSSSSDGESDSSSEEVNHYLNHDLNEAKGVKKLAYVSPAVIFNHLMKKSLKKKDKWIFVADTSFRLYVGIKESGAFQHSSFLRGARIASAGVIKIKDGQLRSLSPLSGHYRPPAANFRRFVHALEDQGVDMSRVSISKSYAVLVGIEGYAKVKKGKKKFHEKIDTLKAKHNQQKESDASNTTKLTKSESQTGDHDHQNGKDLPIRPKGRGVPGTAPEEGVPPPEGTR</sequence>
<feature type="region of interest" description="Disordered" evidence="5">
    <location>
        <begin position="90"/>
        <end position="119"/>
    </location>
</feature>
<dbReference type="InterPro" id="IPR044159">
    <property type="entry name" value="IQM"/>
</dbReference>
<proteinExistence type="predicted"/>
<evidence type="ECO:0000313" key="7">
    <source>
        <dbReference type="Proteomes" id="UP001583193"/>
    </source>
</evidence>
<protein>
    <recommendedName>
        <fullName evidence="8">IQ calmodulin-binding motif protein</fullName>
    </recommendedName>
</protein>
<comment type="caution">
    <text evidence="6">The sequence shown here is derived from an EMBL/GenBank/DDBJ whole genome shotgun (WGS) entry which is preliminary data.</text>
</comment>
<accession>A0ABR3XU70</accession>
<feature type="compositionally biased region" description="Basic and acidic residues" evidence="5">
    <location>
        <begin position="35"/>
        <end position="51"/>
    </location>
</feature>
<dbReference type="Proteomes" id="UP001583193">
    <property type="component" value="Unassembled WGS sequence"/>
</dbReference>
<keyword evidence="7" id="KW-1185">Reference proteome</keyword>
<reference evidence="6 7" key="1">
    <citation type="journal article" date="2024" name="IMA Fungus">
        <title>IMA Genome - F19 : A genome assembly and annotation guide to empower mycologists, including annotated draft genome sequences of Ceratocystis pirilliformis, Diaporthe australafricana, Fusarium ophioides, Paecilomyces lecythidis, and Sporothrix stenoceras.</title>
        <authorList>
            <person name="Aylward J."/>
            <person name="Wilson A.M."/>
            <person name="Visagie C.M."/>
            <person name="Spraker J."/>
            <person name="Barnes I."/>
            <person name="Buitendag C."/>
            <person name="Ceriani C."/>
            <person name="Del Mar Angel L."/>
            <person name="du Plessis D."/>
            <person name="Fuchs T."/>
            <person name="Gasser K."/>
            <person name="Kramer D."/>
            <person name="Li W."/>
            <person name="Munsamy K."/>
            <person name="Piso A."/>
            <person name="Price J.L."/>
            <person name="Sonnekus B."/>
            <person name="Thomas C."/>
            <person name="van der Nest A."/>
            <person name="van Dijk A."/>
            <person name="van Heerden A."/>
            <person name="van Vuuren N."/>
            <person name="Yilmaz N."/>
            <person name="Duong T.A."/>
            <person name="van der Merwe N.A."/>
            <person name="Wingfield M.J."/>
            <person name="Wingfield B.D."/>
        </authorList>
    </citation>
    <scope>NUCLEOTIDE SEQUENCE [LARGE SCALE GENOMIC DNA]</scope>
    <source>
        <strain evidence="6 7">CMW 18167</strain>
    </source>
</reference>
<organism evidence="6 7">
    <name type="scientific">Paecilomyces lecythidis</name>
    <dbReference type="NCBI Taxonomy" id="3004212"/>
    <lineage>
        <taxon>Eukaryota</taxon>
        <taxon>Fungi</taxon>
        <taxon>Dikarya</taxon>
        <taxon>Ascomycota</taxon>
        <taxon>Pezizomycotina</taxon>
        <taxon>Eurotiomycetes</taxon>
        <taxon>Eurotiomycetidae</taxon>
        <taxon>Eurotiales</taxon>
        <taxon>Thermoascaceae</taxon>
        <taxon>Paecilomyces</taxon>
    </lineage>
</organism>
<evidence type="ECO:0000256" key="5">
    <source>
        <dbReference type="SAM" id="MobiDB-lite"/>
    </source>
</evidence>
<evidence type="ECO:0008006" key="8">
    <source>
        <dbReference type="Google" id="ProtNLM"/>
    </source>
</evidence>
<dbReference type="PANTHER" id="PTHR31250:SF27">
    <property type="entry name" value="IQ DOMAIN-CONTAINING PROTEIN IQM5"/>
    <property type="match status" value="1"/>
</dbReference>
<dbReference type="PANTHER" id="PTHR31250">
    <property type="entry name" value="IQ DOMAIN-CONTAINING PROTEIN IQM3"/>
    <property type="match status" value="1"/>
</dbReference>
<dbReference type="PROSITE" id="PS50096">
    <property type="entry name" value="IQ"/>
    <property type="match status" value="1"/>
</dbReference>
<dbReference type="SMART" id="SM00015">
    <property type="entry name" value="IQ"/>
    <property type="match status" value="1"/>
</dbReference>
<dbReference type="CDD" id="cd23767">
    <property type="entry name" value="IQCD"/>
    <property type="match status" value="1"/>
</dbReference>
<gene>
    <name evidence="6" type="ORF">Plec18167_003955</name>
</gene>
<feature type="region of interest" description="Disordered" evidence="5">
    <location>
        <begin position="1"/>
        <end position="51"/>
    </location>
</feature>
<name>A0ABR3XU70_9EURO</name>
<evidence type="ECO:0000256" key="1">
    <source>
        <dbReference type="ARBA" id="ARBA00004123"/>
    </source>
</evidence>
<feature type="region of interest" description="Disordered" evidence="5">
    <location>
        <begin position="145"/>
        <end position="170"/>
    </location>
</feature>
<keyword evidence="4" id="KW-0539">Nucleus</keyword>
<comment type="subcellular location">
    <subcellularLocation>
        <location evidence="2">Cytoplasm</location>
    </subcellularLocation>
    <subcellularLocation>
        <location evidence="1">Nucleus</location>
    </subcellularLocation>
</comment>
<keyword evidence="3" id="KW-0963">Cytoplasm</keyword>